<organism evidence="3 4">
    <name type="scientific">Batillaria attramentaria</name>
    <dbReference type="NCBI Taxonomy" id="370345"/>
    <lineage>
        <taxon>Eukaryota</taxon>
        <taxon>Metazoa</taxon>
        <taxon>Spiralia</taxon>
        <taxon>Lophotrochozoa</taxon>
        <taxon>Mollusca</taxon>
        <taxon>Gastropoda</taxon>
        <taxon>Caenogastropoda</taxon>
        <taxon>Sorbeoconcha</taxon>
        <taxon>Cerithioidea</taxon>
        <taxon>Batillariidae</taxon>
        <taxon>Batillaria</taxon>
    </lineage>
</organism>
<feature type="region of interest" description="Disordered" evidence="1">
    <location>
        <begin position="263"/>
        <end position="294"/>
    </location>
</feature>
<dbReference type="AlphaFoldDB" id="A0ABD0L8Z2"/>
<dbReference type="CDD" id="cd01671">
    <property type="entry name" value="CARD"/>
    <property type="match status" value="1"/>
</dbReference>
<feature type="compositionally biased region" description="Polar residues" evidence="1">
    <location>
        <begin position="266"/>
        <end position="282"/>
    </location>
</feature>
<dbReference type="InterPro" id="IPR001315">
    <property type="entry name" value="CARD"/>
</dbReference>
<evidence type="ECO:0000313" key="3">
    <source>
        <dbReference type="EMBL" id="KAK7495753.1"/>
    </source>
</evidence>
<gene>
    <name evidence="3" type="ORF">BaRGS_00012973</name>
</gene>
<protein>
    <recommendedName>
        <fullName evidence="2">CARD domain-containing protein</fullName>
    </recommendedName>
</protein>
<keyword evidence="4" id="KW-1185">Reference proteome</keyword>
<evidence type="ECO:0000313" key="4">
    <source>
        <dbReference type="Proteomes" id="UP001519460"/>
    </source>
</evidence>
<sequence>MDWAETVVENEALSDSPNDDLLPEDHDQEDRAFTDVRSFMNRIHSDFLSSVEPRQDLLVDELISKGVLTVEDQEKIDQTILRVDRARKLWIQLNGIDKERFGKAAFPALKMYYPQVVQDHEFSLGDQSERHLEQDCLYHAMRKRRITPARFADIFPAMNCCTVDEYNEIAEGGQVGEEPWNRVLSILRRNIHRKGLMGEMAKFFSEIVRIRIPPDFRQRFQDGFLCTCNQASTQVQYEFKTSEAHHPMACDPDETAVHWKAPKVLNDSQSEAKSSSNGYPSTRNEDDDSACSFDSEADAVSSNLDLQSSRFETRRAKLLHAKLMKEISSAITNASCIRAFHRNLEAIEEQSSILALAAEDENQGFTQEDKNMMTIVQVRAKRIRKRQNDLYDEATKTLSEKRLVLAQSGDTNVSAARAKKKLHFLSNEINEARNFLKRSRETLTMICKNCSTVLTESHPAT</sequence>
<proteinExistence type="predicted"/>
<dbReference type="EMBL" id="JACVVK020000072">
    <property type="protein sequence ID" value="KAK7495753.1"/>
    <property type="molecule type" value="Genomic_DNA"/>
</dbReference>
<accession>A0ABD0L8Z2</accession>
<dbReference type="InterPro" id="IPR011029">
    <property type="entry name" value="DEATH-like_dom_sf"/>
</dbReference>
<dbReference type="Gene3D" id="1.10.533.10">
    <property type="entry name" value="Death Domain, Fas"/>
    <property type="match status" value="1"/>
</dbReference>
<feature type="domain" description="CARD" evidence="2">
    <location>
        <begin position="32"/>
        <end position="89"/>
    </location>
</feature>
<name>A0ABD0L8Z2_9CAEN</name>
<evidence type="ECO:0000256" key="1">
    <source>
        <dbReference type="SAM" id="MobiDB-lite"/>
    </source>
</evidence>
<comment type="caution">
    <text evidence="3">The sequence shown here is derived from an EMBL/GenBank/DDBJ whole genome shotgun (WGS) entry which is preliminary data.</text>
</comment>
<evidence type="ECO:0000259" key="2">
    <source>
        <dbReference type="PROSITE" id="PS50209"/>
    </source>
</evidence>
<dbReference type="PROSITE" id="PS50209">
    <property type="entry name" value="CARD"/>
    <property type="match status" value="1"/>
</dbReference>
<dbReference type="Proteomes" id="UP001519460">
    <property type="component" value="Unassembled WGS sequence"/>
</dbReference>
<reference evidence="3 4" key="1">
    <citation type="journal article" date="2023" name="Sci. Data">
        <title>Genome assembly of the Korean intertidal mud-creeper Batillaria attramentaria.</title>
        <authorList>
            <person name="Patra A.K."/>
            <person name="Ho P.T."/>
            <person name="Jun S."/>
            <person name="Lee S.J."/>
            <person name="Kim Y."/>
            <person name="Won Y.J."/>
        </authorList>
    </citation>
    <scope>NUCLEOTIDE SEQUENCE [LARGE SCALE GENOMIC DNA]</scope>
    <source>
        <strain evidence="3">Wonlab-2016</strain>
    </source>
</reference>